<dbReference type="GO" id="GO:0043953">
    <property type="term" value="P:protein transport by the Tat complex"/>
    <property type="evidence" value="ECO:0000318"/>
    <property type="project" value="GO_Central"/>
</dbReference>
<comment type="subcellular location">
    <subcellularLocation>
        <location evidence="5">Cell membrane</location>
        <topology evidence="5">Multi-pass membrane protein</topology>
    </subcellularLocation>
    <subcellularLocation>
        <location evidence="1">Membrane</location>
        <topology evidence="1">Multi-pass membrane protein</topology>
    </subcellularLocation>
</comment>
<dbReference type="GeneID" id="6093875"/>
<dbReference type="STRING" id="374847.Kcr_0591"/>
<protein>
    <recommendedName>
        <fullName evidence="5">Sec-independent protein translocase protein TatC</fullName>
    </recommendedName>
</protein>
<keyword evidence="5" id="KW-0813">Transport</keyword>
<gene>
    <name evidence="5" type="primary">tatC</name>
    <name evidence="6" type="ordered locus">Kcr_0591</name>
</gene>
<evidence type="ECO:0000256" key="4">
    <source>
        <dbReference type="ARBA" id="ARBA00023136"/>
    </source>
</evidence>
<keyword evidence="5" id="KW-0811">Translocation</keyword>
<evidence type="ECO:0000256" key="2">
    <source>
        <dbReference type="ARBA" id="ARBA00022692"/>
    </source>
</evidence>
<feature type="transmembrane region" description="Helical" evidence="5">
    <location>
        <begin position="132"/>
        <end position="152"/>
    </location>
</feature>
<accession>B1L4G5</accession>
<dbReference type="GO" id="GO:0033281">
    <property type="term" value="C:TAT protein transport complex"/>
    <property type="evidence" value="ECO:0000318"/>
    <property type="project" value="GO_Central"/>
</dbReference>
<evidence type="ECO:0000256" key="5">
    <source>
        <dbReference type="HAMAP-Rule" id="MF_00902"/>
    </source>
</evidence>
<name>B1L4G5_KORCO</name>
<feature type="transmembrane region" description="Helical" evidence="5">
    <location>
        <begin position="241"/>
        <end position="260"/>
    </location>
</feature>
<dbReference type="eggNOG" id="arCOG01919">
    <property type="taxonomic scope" value="Archaea"/>
</dbReference>
<dbReference type="InterPro" id="IPR002033">
    <property type="entry name" value="TatC"/>
</dbReference>
<evidence type="ECO:0000256" key="1">
    <source>
        <dbReference type="ARBA" id="ARBA00004141"/>
    </source>
</evidence>
<feature type="transmembrane region" description="Helical" evidence="5">
    <location>
        <begin position="95"/>
        <end position="112"/>
    </location>
</feature>
<dbReference type="PANTHER" id="PTHR30371">
    <property type="entry name" value="SEC-INDEPENDENT PROTEIN TRANSLOCASE PROTEIN TATC"/>
    <property type="match status" value="1"/>
</dbReference>
<keyword evidence="7" id="KW-1185">Reference proteome</keyword>
<feature type="transmembrane region" description="Helical" evidence="5">
    <location>
        <begin position="159"/>
        <end position="177"/>
    </location>
</feature>
<dbReference type="GO" id="GO:0065002">
    <property type="term" value="P:intracellular protein transmembrane transport"/>
    <property type="evidence" value="ECO:0000318"/>
    <property type="project" value="GO_Central"/>
</dbReference>
<dbReference type="OrthoDB" id="15305at2157"/>
<dbReference type="Pfam" id="PF00902">
    <property type="entry name" value="TatC"/>
    <property type="match status" value="1"/>
</dbReference>
<feature type="transmembrane region" description="Helical" evidence="5">
    <location>
        <begin position="183"/>
        <end position="207"/>
    </location>
</feature>
<dbReference type="GO" id="GO:0009977">
    <property type="term" value="F:proton motive force dependent protein transmembrane transporter activity"/>
    <property type="evidence" value="ECO:0000318"/>
    <property type="project" value="GO_Central"/>
</dbReference>
<keyword evidence="4 5" id="KW-0472">Membrane</keyword>
<dbReference type="FunCoup" id="B1L4G5">
    <property type="interactions" value="43"/>
</dbReference>
<organism evidence="6 7">
    <name type="scientific">Korarchaeum cryptofilum (strain OPF8)</name>
    <dbReference type="NCBI Taxonomy" id="374847"/>
    <lineage>
        <taxon>Archaea</taxon>
        <taxon>Thermoproteota</taxon>
        <taxon>Candidatus Korarchaeia</taxon>
        <taxon>Candidatus Korarchaeales</taxon>
        <taxon>Candidatus Korarchaeaceae</taxon>
        <taxon>Candidatus Korarchaeum</taxon>
    </lineage>
</organism>
<reference evidence="6 7" key="1">
    <citation type="journal article" date="2008" name="Proc. Natl. Acad. Sci. U.S.A.">
        <title>A korarchaeal genome reveals new insights into the evolution of the Archaea.</title>
        <authorList>
            <person name="Elkins J.G."/>
            <person name="Podar M."/>
            <person name="Graham D.E."/>
            <person name="Makarova K.S."/>
            <person name="Wolf Y."/>
            <person name="Randau L."/>
            <person name="Hedlund B.P."/>
            <person name="Brochier-Armanet C."/>
            <person name="Kunin V."/>
            <person name="Anderson I."/>
            <person name="Lapidus A."/>
            <person name="Goltsman E."/>
            <person name="Barry K."/>
            <person name="Koonin E.V."/>
            <person name="Hugenholtz P."/>
            <person name="Kyrpides N."/>
            <person name="Wanner G."/>
            <person name="Richardson P."/>
            <person name="Keller M."/>
            <person name="Stetter K.O."/>
        </authorList>
    </citation>
    <scope>NUCLEOTIDE SEQUENCE [LARGE SCALE GENOMIC DNA]</scope>
    <source>
        <strain evidence="7">OPF8</strain>
    </source>
</reference>
<sequence>MSKDKELPVQDHIIELLERLRRALISVIISSIAVSIFPDPSSHSYRPLIFSIMDRVRRDMTDLNNPILRPLANIFGIKEVNIDLIAYSWIDSIEVILMLSLLFGLVISSPYIAKQIYDFVEPGLEEREKRIIIPFVLGFSILFSSGVIYAYFVVMPLTIFFLSLIYIASGIKLIFSIEQFFSFIITGLVIVGLFFTFPLIIAVLSYLDILRPETLREKFGYIFFIVLVILAIVTPDPTPVSMIALSVPFLILYYLSYLLARKFGQHVT</sequence>
<evidence type="ECO:0000256" key="3">
    <source>
        <dbReference type="ARBA" id="ARBA00022989"/>
    </source>
</evidence>
<dbReference type="HAMAP" id="MF_00902">
    <property type="entry name" value="TatC"/>
    <property type="match status" value="1"/>
</dbReference>
<evidence type="ECO:0000313" key="6">
    <source>
        <dbReference type="EMBL" id="ACB07344.1"/>
    </source>
</evidence>
<dbReference type="PANTHER" id="PTHR30371:SF0">
    <property type="entry name" value="SEC-INDEPENDENT PROTEIN TRANSLOCASE PROTEIN TATC, CHLOROPLASTIC-RELATED"/>
    <property type="match status" value="1"/>
</dbReference>
<dbReference type="EMBL" id="CP000968">
    <property type="protein sequence ID" value="ACB07344.1"/>
    <property type="molecule type" value="Genomic_DNA"/>
</dbReference>
<evidence type="ECO:0000313" key="7">
    <source>
        <dbReference type="Proteomes" id="UP000001686"/>
    </source>
</evidence>
<dbReference type="HOGENOM" id="CLU_031942_3_2_2"/>
<dbReference type="EnsemblBacteria" id="ACB07344">
    <property type="protein sequence ID" value="ACB07344"/>
    <property type="gene ID" value="Kcr_0591"/>
</dbReference>
<dbReference type="AlphaFoldDB" id="B1L4G5"/>
<keyword evidence="3 5" id="KW-1133">Transmembrane helix</keyword>
<dbReference type="InParanoid" id="B1L4G5"/>
<dbReference type="Proteomes" id="UP000001686">
    <property type="component" value="Chromosome"/>
</dbReference>
<dbReference type="KEGG" id="kcr:Kcr_0591"/>
<dbReference type="RefSeq" id="WP_012309241.1">
    <property type="nucleotide sequence ID" value="NC_010482.1"/>
</dbReference>
<feature type="transmembrane region" description="Helical" evidence="5">
    <location>
        <begin position="219"/>
        <end position="235"/>
    </location>
</feature>
<keyword evidence="5" id="KW-1003">Cell membrane</keyword>
<proteinExistence type="inferred from homology"/>
<comment type="function">
    <text evidence="5">Part of the twin-arginine translocation (Tat) system that transports large folded proteins containing a characteristic twin-arginine motif in their signal peptide across membranes.</text>
</comment>
<dbReference type="PRINTS" id="PR01840">
    <property type="entry name" value="TATCFAMILY"/>
</dbReference>
<comment type="similarity">
    <text evidence="5">Belongs to the TatC family.</text>
</comment>
<comment type="subunit">
    <text evidence="5">Forms a complex with TatA.</text>
</comment>
<keyword evidence="5" id="KW-0653">Protein transport</keyword>
<dbReference type="PhylomeDB" id="B1L4G5"/>
<keyword evidence="2 5" id="KW-0812">Transmembrane</keyword>